<dbReference type="GeneID" id="141459130"/>
<dbReference type="GO" id="GO:0016747">
    <property type="term" value="F:acyltransferase activity, transferring groups other than amino-acyl groups"/>
    <property type="evidence" value="ECO:0007669"/>
    <property type="project" value="InterPro"/>
</dbReference>
<evidence type="ECO:0000256" key="1">
    <source>
        <dbReference type="SAM" id="Phobius"/>
    </source>
</evidence>
<feature type="transmembrane region" description="Helical" evidence="1">
    <location>
        <begin position="612"/>
        <end position="637"/>
    </location>
</feature>
<dbReference type="EnsemblMetazoa" id="RPRC017751-RA">
    <property type="protein sequence ID" value="RPRC017751-PA"/>
    <property type="gene ID" value="RPRC017751"/>
</dbReference>
<dbReference type="RefSeq" id="XP_073993870.1">
    <property type="nucleotide sequence ID" value="XM_074137769.1"/>
</dbReference>
<dbReference type="EMBL" id="ACPB03001700">
    <property type="status" value="NOT_ANNOTATED_CDS"/>
    <property type="molecule type" value="Genomic_DNA"/>
</dbReference>
<keyword evidence="1" id="KW-0472">Membrane</keyword>
<feature type="transmembrane region" description="Helical" evidence="1">
    <location>
        <begin position="425"/>
        <end position="444"/>
    </location>
</feature>
<dbReference type="Proteomes" id="UP000015103">
    <property type="component" value="Unassembled WGS sequence"/>
</dbReference>
<keyword evidence="2" id="KW-0732">Signal</keyword>
<evidence type="ECO:0000313" key="4">
    <source>
        <dbReference type="EnsemblMetazoa" id="RPRC017751-PA"/>
    </source>
</evidence>
<dbReference type="PANTHER" id="PTHR11161:SF0">
    <property type="entry name" value="O-ACYLTRANSFERASE LIKE PROTEIN"/>
    <property type="match status" value="1"/>
</dbReference>
<dbReference type="PANTHER" id="PTHR11161">
    <property type="entry name" value="O-ACYLTRANSFERASE"/>
    <property type="match status" value="1"/>
</dbReference>
<evidence type="ECO:0000259" key="3">
    <source>
        <dbReference type="SMART" id="SM00703"/>
    </source>
</evidence>
<dbReference type="InterPro" id="IPR006621">
    <property type="entry name" value="Nose-resist-to-fluoxetine_N"/>
</dbReference>
<feature type="signal peptide" evidence="2">
    <location>
        <begin position="1"/>
        <end position="17"/>
    </location>
</feature>
<dbReference type="Pfam" id="PF01757">
    <property type="entry name" value="Acyl_transf_3"/>
    <property type="match status" value="1"/>
</dbReference>
<feature type="transmembrane region" description="Helical" evidence="1">
    <location>
        <begin position="581"/>
        <end position="600"/>
    </location>
</feature>
<keyword evidence="1" id="KW-1133">Transmembrane helix</keyword>
<dbReference type="Pfam" id="PF20146">
    <property type="entry name" value="NRF"/>
    <property type="match status" value="1"/>
</dbReference>
<protein>
    <submittedName>
        <fullName evidence="4">Nose resistant-to-fluoxetine protein N-terminal domain-containing protein</fullName>
    </submittedName>
</protein>
<dbReference type="InterPro" id="IPR002656">
    <property type="entry name" value="Acyl_transf_3_dom"/>
</dbReference>
<evidence type="ECO:0000313" key="5">
    <source>
        <dbReference type="Proteomes" id="UP000015103"/>
    </source>
</evidence>
<feature type="transmembrane region" description="Helical" evidence="1">
    <location>
        <begin position="507"/>
        <end position="531"/>
    </location>
</feature>
<reference evidence="4" key="1">
    <citation type="submission" date="2022-10" db="UniProtKB">
        <authorList>
            <consortium name="EnsemblMetazoa"/>
        </authorList>
    </citation>
    <scope>IDENTIFICATION</scope>
</reference>
<sequence>MVATTAWILQILARTMASYVPFAIKDGLCTKHGQLYSMHLSNLTHWAVQMLDSSSAGLSGILSGNRYDFGNQDQCAELAVPELHIYGRYLVFSLKFSLNTTQFKEQSTTAYEKPKPGSSVWQEFLRHDNRTNEIHWAVCVPASCSSADVQHSLTSTLIPVLESNGIISNLTVPDRFNYSKMDQPIDVPPGYYLFLLITAGLFLAVILATTYHLWQGDANSEERKKWYYRFSMVTSMGTLLRTEPTDEFRAISGMKVLSMFLVIMGHRVMISSFLPYINQREMQQKVGTITGTYLANSALVVNTFFVVTGFLTNCKILKNIDSNKSINVFKWIIRRWIRFLPAYAFILGFVVYILPQLDVGPIGRYVISTAPCRQYWWTHLVFINNYLYPENQCLIPSWYMACDLQFYAMCSFLGFIMFRSRKVGLSLLASLTIISVVIPGVVTFKEHFVGVNLIEQKNFEEYLSNKAFVETYFYAHLRASPFLIGMGAAYVYYLMKSYNVKISKLQIWLIFVPMAMLMTASVSSFCGLHIAGQDYKLWANILYVTVYRVGWAIPVAFLIIAEAYTAFALCRKTVGLRLFQYLNGLTYSALLVQSPLQLYLTGLGRSSMYYSSFLVFWMSLGDIFLSYLLALALYLFVEAPLTSLQDIPDTISNWLIAICSRNVDKMLKK</sequence>
<dbReference type="AlphaFoldDB" id="A0A905R0I0"/>
<proteinExistence type="predicted"/>
<feature type="transmembrane region" description="Helical" evidence="1">
    <location>
        <begin position="551"/>
        <end position="569"/>
    </location>
</feature>
<feature type="chain" id="PRO_5037893957" evidence="2">
    <location>
        <begin position="18"/>
        <end position="669"/>
    </location>
</feature>
<evidence type="ECO:0000256" key="2">
    <source>
        <dbReference type="SAM" id="SignalP"/>
    </source>
</evidence>
<dbReference type="SMART" id="SM00703">
    <property type="entry name" value="NRF"/>
    <property type="match status" value="1"/>
</dbReference>
<feature type="transmembrane region" description="Helical" evidence="1">
    <location>
        <begin position="191"/>
        <end position="214"/>
    </location>
</feature>
<feature type="transmembrane region" description="Helical" evidence="1">
    <location>
        <begin position="297"/>
        <end position="316"/>
    </location>
</feature>
<feature type="transmembrane region" description="Helical" evidence="1">
    <location>
        <begin position="473"/>
        <end position="495"/>
    </location>
</feature>
<feature type="domain" description="Nose resistant-to-fluoxetine protein N-terminal" evidence="3">
    <location>
        <begin position="26"/>
        <end position="179"/>
    </location>
</feature>
<keyword evidence="5" id="KW-1185">Reference proteome</keyword>
<organism evidence="4 5">
    <name type="scientific">Rhodnius prolixus</name>
    <name type="common">Triatomid bug</name>
    <dbReference type="NCBI Taxonomy" id="13249"/>
    <lineage>
        <taxon>Eukaryota</taxon>
        <taxon>Metazoa</taxon>
        <taxon>Ecdysozoa</taxon>
        <taxon>Arthropoda</taxon>
        <taxon>Hexapoda</taxon>
        <taxon>Insecta</taxon>
        <taxon>Pterygota</taxon>
        <taxon>Neoptera</taxon>
        <taxon>Paraneoptera</taxon>
        <taxon>Hemiptera</taxon>
        <taxon>Heteroptera</taxon>
        <taxon>Panheteroptera</taxon>
        <taxon>Cimicomorpha</taxon>
        <taxon>Reduviidae</taxon>
        <taxon>Triatominae</taxon>
        <taxon>Rhodnius</taxon>
    </lineage>
</organism>
<name>A0A905R0I0_RHOPR</name>
<feature type="transmembrane region" description="Helical" evidence="1">
    <location>
        <begin position="398"/>
        <end position="418"/>
    </location>
</feature>
<feature type="transmembrane region" description="Helical" evidence="1">
    <location>
        <begin position="336"/>
        <end position="354"/>
    </location>
</feature>
<accession>A0A905R0I0</accession>
<keyword evidence="1" id="KW-0812">Transmembrane</keyword>
<feature type="transmembrane region" description="Helical" evidence="1">
    <location>
        <begin position="256"/>
        <end position="277"/>
    </location>
</feature>
<dbReference type="InterPro" id="IPR052728">
    <property type="entry name" value="O2_lipid_transport_reg"/>
</dbReference>